<reference evidence="2 3" key="1">
    <citation type="submission" date="2021-06" db="EMBL/GenBank/DDBJ databases">
        <authorList>
            <person name="Sun Q."/>
            <person name="Li D."/>
        </authorList>
    </citation>
    <scope>NUCLEOTIDE SEQUENCE [LARGE SCALE GENOMIC DNA]</scope>
    <source>
        <strain evidence="2 3">MSJ-5</strain>
    </source>
</reference>
<dbReference type="RefSeq" id="WP_216414386.1">
    <property type="nucleotide sequence ID" value="NZ_JAHLQK010000001.1"/>
</dbReference>
<sequence length="216" mass="25064">MTTPSTKKNVYLTFDDGPSINTAKILDILKEYNIKATFFVVGTANEHSKNLYKRIVDEGHTLGNHTYSHNYKTIYASEENFIQDFKKLEDHIYDITGVKMDIMRFPGGSNTRIPHKYSDEKFMKRITTKMLYDGYQYFDWNVDSKDAKVVKQSKDVIINTVLDGAKHNNPAIVLFHDSLPKTTTVEALPIIIEELLKEDYTFDVLHKDSFYVQFKK</sequence>
<evidence type="ECO:0000259" key="1">
    <source>
        <dbReference type="PROSITE" id="PS51677"/>
    </source>
</evidence>
<proteinExistence type="predicted"/>
<dbReference type="PANTHER" id="PTHR10587:SF125">
    <property type="entry name" value="POLYSACCHARIDE DEACETYLASE YHEN-RELATED"/>
    <property type="match status" value="1"/>
</dbReference>
<dbReference type="CDD" id="cd10944">
    <property type="entry name" value="CE4_SmPgdA_like"/>
    <property type="match status" value="1"/>
</dbReference>
<evidence type="ECO:0000313" key="3">
    <source>
        <dbReference type="Proteomes" id="UP000779508"/>
    </source>
</evidence>
<dbReference type="PANTHER" id="PTHR10587">
    <property type="entry name" value="GLYCOSYL TRANSFERASE-RELATED"/>
    <property type="match status" value="1"/>
</dbReference>
<dbReference type="EMBL" id="JAHLQK010000001">
    <property type="protein sequence ID" value="MBU5674867.1"/>
    <property type="molecule type" value="Genomic_DNA"/>
</dbReference>
<keyword evidence="3" id="KW-1185">Reference proteome</keyword>
<feature type="domain" description="NodB homology" evidence="1">
    <location>
        <begin position="8"/>
        <end position="203"/>
    </location>
</feature>
<gene>
    <name evidence="2" type="ORF">KQI88_00365</name>
</gene>
<protein>
    <submittedName>
        <fullName evidence="2">Polysaccharide deacetylase</fullName>
    </submittedName>
</protein>
<dbReference type="InterPro" id="IPR002509">
    <property type="entry name" value="NODB_dom"/>
</dbReference>
<evidence type="ECO:0000313" key="2">
    <source>
        <dbReference type="EMBL" id="MBU5674867.1"/>
    </source>
</evidence>
<dbReference type="PROSITE" id="PS51677">
    <property type="entry name" value="NODB"/>
    <property type="match status" value="1"/>
</dbReference>
<comment type="caution">
    <text evidence="2">The sequence shown here is derived from an EMBL/GenBank/DDBJ whole genome shotgun (WGS) entry which is preliminary data.</text>
</comment>
<dbReference type="InterPro" id="IPR050248">
    <property type="entry name" value="Polysacc_deacetylase_ArnD"/>
</dbReference>
<name>A0ABS6FZH3_9FIRM</name>
<accession>A0ABS6FZH3</accession>
<dbReference type="Pfam" id="PF01522">
    <property type="entry name" value="Polysacc_deac_1"/>
    <property type="match status" value="1"/>
</dbReference>
<dbReference type="Proteomes" id="UP000779508">
    <property type="component" value="Unassembled WGS sequence"/>
</dbReference>
<organism evidence="2 3">
    <name type="scientific">Alkaliphilus flagellatus</name>
    <dbReference type="NCBI Taxonomy" id="2841507"/>
    <lineage>
        <taxon>Bacteria</taxon>
        <taxon>Bacillati</taxon>
        <taxon>Bacillota</taxon>
        <taxon>Clostridia</taxon>
        <taxon>Peptostreptococcales</taxon>
        <taxon>Natronincolaceae</taxon>
        <taxon>Alkaliphilus</taxon>
    </lineage>
</organism>